<feature type="compositionally biased region" description="Polar residues" evidence="3">
    <location>
        <begin position="801"/>
        <end position="817"/>
    </location>
</feature>
<feature type="region of interest" description="Disordered" evidence="3">
    <location>
        <begin position="395"/>
        <end position="823"/>
    </location>
</feature>
<keyword evidence="5" id="KW-1185">Reference proteome</keyword>
<gene>
    <name evidence="4" type="ORF">VMCG_05029</name>
</gene>
<dbReference type="Gene3D" id="1.10.1170.10">
    <property type="entry name" value="Inhibitor Of Apoptosis Protein (2mihbC-IAP-1), Chain A"/>
    <property type="match status" value="1"/>
</dbReference>
<dbReference type="STRING" id="356882.A0A423WM18"/>
<feature type="compositionally biased region" description="Polar residues" evidence="3">
    <location>
        <begin position="750"/>
        <end position="781"/>
    </location>
</feature>
<dbReference type="Proteomes" id="UP000283895">
    <property type="component" value="Unassembled WGS sequence"/>
</dbReference>
<feature type="compositionally biased region" description="Low complexity" evidence="3">
    <location>
        <begin position="615"/>
        <end position="626"/>
    </location>
</feature>
<evidence type="ECO:0000313" key="5">
    <source>
        <dbReference type="Proteomes" id="UP000283895"/>
    </source>
</evidence>
<feature type="compositionally biased region" description="Basic residues" evidence="3">
    <location>
        <begin position="561"/>
        <end position="572"/>
    </location>
</feature>
<evidence type="ECO:0000256" key="3">
    <source>
        <dbReference type="SAM" id="MobiDB-lite"/>
    </source>
</evidence>
<comment type="caution">
    <text evidence="4">The sequence shown here is derived from an EMBL/GenBank/DDBJ whole genome shotgun (WGS) entry which is preliminary data.</text>
</comment>
<dbReference type="GO" id="GO:0046872">
    <property type="term" value="F:metal ion binding"/>
    <property type="evidence" value="ECO:0007669"/>
    <property type="project" value="UniProtKB-KW"/>
</dbReference>
<accession>A0A423WM18</accession>
<feature type="region of interest" description="Disordered" evidence="3">
    <location>
        <begin position="208"/>
        <end position="322"/>
    </location>
</feature>
<dbReference type="SUPFAM" id="SSF57924">
    <property type="entry name" value="Inhibitor of apoptosis (IAP) repeat"/>
    <property type="match status" value="1"/>
</dbReference>
<feature type="compositionally biased region" description="Basic residues" evidence="3">
    <location>
        <begin position="648"/>
        <end position="658"/>
    </location>
</feature>
<reference evidence="4 5" key="1">
    <citation type="submission" date="2015-09" db="EMBL/GenBank/DDBJ databases">
        <title>Host preference determinants of Valsa canker pathogens revealed by comparative genomics.</title>
        <authorList>
            <person name="Yin Z."/>
            <person name="Huang L."/>
        </authorList>
    </citation>
    <scope>NUCLEOTIDE SEQUENCE [LARGE SCALE GENOMIC DNA]</scope>
    <source>
        <strain evidence="4 5">03-1</strain>
    </source>
</reference>
<keyword evidence="2" id="KW-0862">Zinc</keyword>
<protein>
    <recommendedName>
        <fullName evidence="6">BIR-domain-containing protein</fullName>
    </recommendedName>
</protein>
<feature type="compositionally biased region" description="Basic residues" evidence="3">
    <location>
        <begin position="220"/>
        <end position="241"/>
    </location>
</feature>
<proteinExistence type="predicted"/>
<dbReference type="AlphaFoldDB" id="A0A423WM18"/>
<name>A0A423WM18_9PEZI</name>
<feature type="compositionally biased region" description="Polar residues" evidence="3">
    <location>
        <begin position="362"/>
        <end position="371"/>
    </location>
</feature>
<evidence type="ECO:0000313" key="4">
    <source>
        <dbReference type="EMBL" id="ROW04520.1"/>
    </source>
</evidence>
<dbReference type="Pfam" id="PF00653">
    <property type="entry name" value="BIR"/>
    <property type="match status" value="1"/>
</dbReference>
<dbReference type="PANTHER" id="PTHR46771">
    <property type="entry name" value="DETERIN"/>
    <property type="match status" value="1"/>
</dbReference>
<dbReference type="PANTHER" id="PTHR46771:SF5">
    <property type="entry name" value="DETERIN"/>
    <property type="match status" value="1"/>
</dbReference>
<organism evidence="4 5">
    <name type="scientific">Cytospora schulzeri</name>
    <dbReference type="NCBI Taxonomy" id="448051"/>
    <lineage>
        <taxon>Eukaryota</taxon>
        <taxon>Fungi</taxon>
        <taxon>Dikarya</taxon>
        <taxon>Ascomycota</taxon>
        <taxon>Pezizomycotina</taxon>
        <taxon>Sordariomycetes</taxon>
        <taxon>Sordariomycetidae</taxon>
        <taxon>Diaporthales</taxon>
        <taxon>Cytosporaceae</taxon>
        <taxon>Cytospora</taxon>
    </lineage>
</organism>
<dbReference type="InterPro" id="IPR051190">
    <property type="entry name" value="Baculoviral_IAP"/>
</dbReference>
<feature type="compositionally biased region" description="Basic residues" evidence="3">
    <location>
        <begin position="477"/>
        <end position="489"/>
    </location>
</feature>
<dbReference type="EMBL" id="LKEA01000014">
    <property type="protein sequence ID" value="ROW04520.1"/>
    <property type="molecule type" value="Genomic_DNA"/>
</dbReference>
<feature type="compositionally biased region" description="Low complexity" evidence="3">
    <location>
        <begin position="209"/>
        <end position="219"/>
    </location>
</feature>
<feature type="region of interest" description="Disordered" evidence="3">
    <location>
        <begin position="337"/>
        <end position="381"/>
    </location>
</feature>
<dbReference type="PROSITE" id="PS50143">
    <property type="entry name" value="BIR_REPEAT_2"/>
    <property type="match status" value="1"/>
</dbReference>
<keyword evidence="1" id="KW-0479">Metal-binding</keyword>
<evidence type="ECO:0000256" key="1">
    <source>
        <dbReference type="ARBA" id="ARBA00022723"/>
    </source>
</evidence>
<feature type="compositionally biased region" description="Basic and acidic residues" evidence="3">
    <location>
        <begin position="454"/>
        <end position="476"/>
    </location>
</feature>
<feature type="compositionally biased region" description="Pro residues" evidence="3">
    <location>
        <begin position="587"/>
        <end position="599"/>
    </location>
</feature>
<feature type="compositionally biased region" description="Low complexity" evidence="3">
    <location>
        <begin position="548"/>
        <end position="560"/>
    </location>
</feature>
<evidence type="ECO:0000256" key="2">
    <source>
        <dbReference type="ARBA" id="ARBA00022833"/>
    </source>
</evidence>
<evidence type="ECO:0008006" key="6">
    <source>
        <dbReference type="Google" id="ProtNLM"/>
    </source>
</evidence>
<sequence>MAAEDMDDYFIYDNRLASFNGPQPVAKRRASSAAQSRAPKALTWPHKSIKPTDMAKAGFIFQPLPSNPDNVSCFLCNKALDGWEEDDNPLEEHLRHSPECGWAITAAVEAELGGYPREDPRDALMSGARMATFADRWPNENRKGWSCKTKERTPDCPFFSLISSKPAPKKAGQTKAARRSKASRLSIQSFADLASVGDVTADIDDSVLTTASNATTASKATKKTTKGKKAATTARARKTRAKKDEAVEVPVEDKDELEQPGTEDKDELEQEEAVPPPPSTLTKGRKRASDDVEDSVVNNAEEPAPKKRATKASKARASSATAVLQADVEILDAPEPAKKAAAKKTTRKASGTRKVSARRTTRTMSEDSTVSAAPAEIPNDAEIDKQLQADLDRPLTDDEMIPADPETTKTAASRKKQESMQASNQDELLAQTEMTDFAMLDPAPAQTTDAQVDAELKTLQDEMDVDRKEDTEEIKVPKRGRKPGPRKVSKQTTTTATTTKKAKEPAAPVEQPHRRATLEDEEPDELAETSVSFGSAGAVMRRSAGQTSVGSVGSNGSSKSAGKRGRPAKKSRLSQAAGVEPAVVPAVPEPMPEPVPEPAGKPTVKPTAKPKAKPTAKPAAEPVAGPAPEPEKMDAEPAPAPVEEKKRTSAAKRGRPPKNSKPSDAAREEPAPVEAPAEEKPKPVQAEVQVEPATIQEKPTEVASTPKIARKPVPAPKDSPFAIRTEKPSIVPSGSQILPAPPETPRHRTSPAQSAQQATVSPSPSPQASDAENRPPTTQPNAAGIRPKRIPMASLPIHSTPVRQTSPSRGLSPSKQSVLGGGLQSAEPWRAVDLDLVFEEFYHDRQEGGGGEGEGESTAADRYFAKGGELSDRERDMTVEEWIYHNAGQAEQKLKFECESMVMVFEREGVKARETLEGLIVAE</sequence>
<feature type="compositionally biased region" description="Low complexity" evidence="3">
    <location>
        <begin position="576"/>
        <end position="586"/>
    </location>
</feature>
<feature type="compositionally biased region" description="Basic residues" evidence="3">
    <location>
        <begin position="340"/>
        <end position="361"/>
    </location>
</feature>
<dbReference type="InterPro" id="IPR001370">
    <property type="entry name" value="BIR_rpt"/>
</dbReference>
<dbReference type="CDD" id="cd00022">
    <property type="entry name" value="BIR"/>
    <property type="match status" value="1"/>
</dbReference>
<dbReference type="SMART" id="SM00238">
    <property type="entry name" value="BIR"/>
    <property type="match status" value="1"/>
</dbReference>
<feature type="region of interest" description="Disordered" evidence="3">
    <location>
        <begin position="163"/>
        <end position="182"/>
    </location>
</feature>
<dbReference type="OrthoDB" id="2196114at2759"/>